<evidence type="ECO:0000256" key="4">
    <source>
        <dbReference type="ARBA" id="ARBA00016513"/>
    </source>
</evidence>
<evidence type="ECO:0000256" key="3">
    <source>
        <dbReference type="ARBA" id="ARBA00012417"/>
    </source>
</evidence>
<dbReference type="GO" id="GO:0006303">
    <property type="term" value="P:double-strand break repair via nonhomologous end joining"/>
    <property type="evidence" value="ECO:0007669"/>
    <property type="project" value="TreeGrafter"/>
</dbReference>
<dbReference type="InterPro" id="IPR002008">
    <property type="entry name" value="DNA_pol_X_beta-like"/>
</dbReference>
<evidence type="ECO:0000256" key="10">
    <source>
        <dbReference type="ARBA" id="ARBA00022932"/>
    </source>
</evidence>
<dbReference type="Gene3D" id="3.30.210.10">
    <property type="entry name" value="DNA polymerase, thumb domain"/>
    <property type="match status" value="1"/>
</dbReference>
<dbReference type="Gene3D" id="3.30.460.10">
    <property type="entry name" value="Beta Polymerase, domain 2"/>
    <property type="match status" value="1"/>
</dbReference>
<feature type="active site" description="Nucleophile; Schiff-base intermediate with DNA; for 5'-dRP lyase activity" evidence="15">
    <location>
        <position position="447"/>
    </location>
</feature>
<proteinExistence type="inferred from homology"/>
<dbReference type="GO" id="GO:0005634">
    <property type="term" value="C:nucleus"/>
    <property type="evidence" value="ECO:0007669"/>
    <property type="project" value="TreeGrafter"/>
</dbReference>
<sequence>MGRSRTMSKSSFFAALESLDNSDDDQNEEALSFQNILATSRPSNKDISNKPAKVAPSIPEPPSLIRANTEPQSASSKDQRRIDERKRVDEKKTQIETEVKTVKRSNTTGTMPGNASRGSSKRKADALKIIPEAQKVFKDLIFFFVPNDDIAPARRLRIQRSREYGAQWTRHWGNHITHVIVEKKLKYQDLMDYLKLECFPADIAFVNEDYPPECIKFQSILDTTYLRFRIDGAPVSTAKINPTTSTAEQNIPDSLPLKPSRREIQSSPERTQVSPEVIQHAEAPTSEPVETVDVVEEEPLDNADIETETRERDVLDDIIDESKATSHLPLDSDDESTTGATDDESDSSDSRPARKKARTASESRTGDSWTRSFACMQKFDSHARDNPNTRTIEVLQEMLDYYTRHADQWRTIAYRKAINTLRRQKHKINTRKEAQALPCIGSRLAEKIEEIVCTNHLRRLDYTSSSSEDLLIQKFLGIYGAGLVQATRWAAQGYGSLDDLRNRAPLTTNQRIGVEHYDDFAQRIPRKEVEAHGAIIRREVQKADKDMQVIISGSYRRGARDSGDIDVLITKPGAVLDQIRCVVMQVVVPQLFEQGFLQIGLATSHRDNDGSKWHGASCLPGSKVWRRIDLLFVPGAEIGAALIYFTGNDIFNRSMRLLARKKHMCLNQHGLFGDVLRNGQNKTNPGRLLEAGDERRIFALLEVPWRRPEERIC</sequence>
<dbReference type="GO" id="GO:0003887">
    <property type="term" value="F:DNA-directed DNA polymerase activity"/>
    <property type="evidence" value="ECO:0007669"/>
    <property type="project" value="UniProtKB-KW"/>
</dbReference>
<comment type="catalytic activity">
    <reaction evidence="14">
        <text>DNA(n) + a 2'-deoxyribonucleoside 5'-triphosphate = DNA(n+1) + diphosphate</text>
        <dbReference type="Rhea" id="RHEA:22508"/>
        <dbReference type="Rhea" id="RHEA-COMP:17339"/>
        <dbReference type="Rhea" id="RHEA-COMP:17340"/>
        <dbReference type="ChEBI" id="CHEBI:33019"/>
        <dbReference type="ChEBI" id="CHEBI:61560"/>
        <dbReference type="ChEBI" id="CHEBI:173112"/>
        <dbReference type="EC" id="2.7.7.7"/>
    </reaction>
</comment>
<dbReference type="InterPro" id="IPR043519">
    <property type="entry name" value="NT_sf"/>
</dbReference>
<dbReference type="InterPro" id="IPR028207">
    <property type="entry name" value="DNA_pol_B_palm_palm"/>
</dbReference>
<evidence type="ECO:0000256" key="16">
    <source>
        <dbReference type="SAM" id="MobiDB-lite"/>
    </source>
</evidence>
<dbReference type="EC" id="2.7.7.7" evidence="3"/>
<evidence type="ECO:0000256" key="9">
    <source>
        <dbReference type="ARBA" id="ARBA00022763"/>
    </source>
</evidence>
<comment type="caution">
    <text evidence="18">The sequence shown here is derived from an EMBL/GenBank/DDBJ whole genome shotgun (WGS) entry which is preliminary data.</text>
</comment>
<feature type="domain" description="BRCT" evidence="17">
    <location>
        <begin position="132"/>
        <end position="228"/>
    </location>
</feature>
<dbReference type="SUPFAM" id="SSF47802">
    <property type="entry name" value="DNA polymerase beta, N-terminal domain-like"/>
    <property type="match status" value="1"/>
</dbReference>
<evidence type="ECO:0000256" key="13">
    <source>
        <dbReference type="ARBA" id="ARBA00023239"/>
    </source>
</evidence>
<evidence type="ECO:0000256" key="1">
    <source>
        <dbReference type="ARBA" id="ARBA00001936"/>
    </source>
</evidence>
<dbReference type="InterPro" id="IPR029398">
    <property type="entry name" value="PolB_thumb"/>
</dbReference>
<reference evidence="19" key="1">
    <citation type="journal article" date="2017" name="Nat. Microbiol.">
        <title>Global analysis of biosynthetic gene clusters reveals vast potential of secondary metabolite production in Penicillium species.</title>
        <authorList>
            <person name="Nielsen J.C."/>
            <person name="Grijseels S."/>
            <person name="Prigent S."/>
            <person name="Ji B."/>
            <person name="Dainat J."/>
            <person name="Nielsen K.F."/>
            <person name="Frisvad J.C."/>
            <person name="Workman M."/>
            <person name="Nielsen J."/>
        </authorList>
    </citation>
    <scope>NUCLEOTIDE SEQUENCE [LARGE SCALE GENOMIC DNA]</scope>
    <source>
        <strain evidence="19">IBT 24891</strain>
    </source>
</reference>
<feature type="region of interest" description="Disordered" evidence="16">
    <location>
        <begin position="103"/>
        <end position="122"/>
    </location>
</feature>
<dbReference type="InterPro" id="IPR019843">
    <property type="entry name" value="DNA_pol-X_BS"/>
</dbReference>
<evidence type="ECO:0000313" key="18">
    <source>
        <dbReference type="EMBL" id="OQE17198.1"/>
    </source>
</evidence>
<evidence type="ECO:0000256" key="6">
    <source>
        <dbReference type="ARBA" id="ARBA00022679"/>
    </source>
</evidence>
<dbReference type="PANTHER" id="PTHR11276:SF28">
    <property type="entry name" value="DNA POLYMERASE LAMBDA"/>
    <property type="match status" value="1"/>
</dbReference>
<feature type="compositionally biased region" description="Basic and acidic residues" evidence="16">
    <location>
        <begin position="77"/>
        <end position="94"/>
    </location>
</feature>
<name>A0A1V6STH6_9EURO</name>
<comment type="cofactor">
    <cofactor evidence="1">
        <name>Mn(2+)</name>
        <dbReference type="ChEBI" id="CHEBI:29035"/>
    </cofactor>
</comment>
<dbReference type="Pfam" id="PF14716">
    <property type="entry name" value="HHH_8"/>
    <property type="match status" value="1"/>
</dbReference>
<dbReference type="Gene3D" id="1.10.150.20">
    <property type="entry name" value="5' to 3' exonuclease, C-terminal subdomain"/>
    <property type="match status" value="1"/>
</dbReference>
<feature type="compositionally biased region" description="Polar residues" evidence="16">
    <location>
        <begin position="265"/>
        <end position="274"/>
    </location>
</feature>
<dbReference type="OrthoDB" id="205514at2759"/>
<dbReference type="GO" id="GO:0006260">
    <property type="term" value="P:DNA replication"/>
    <property type="evidence" value="ECO:0007669"/>
    <property type="project" value="UniProtKB-KW"/>
</dbReference>
<evidence type="ECO:0000256" key="14">
    <source>
        <dbReference type="ARBA" id="ARBA00049244"/>
    </source>
</evidence>
<keyword evidence="13" id="KW-0456">Lyase</keyword>
<evidence type="ECO:0000256" key="8">
    <source>
        <dbReference type="ARBA" id="ARBA00022705"/>
    </source>
</evidence>
<organism evidence="18 19">
    <name type="scientific">Penicillium steckii</name>
    <dbReference type="NCBI Taxonomy" id="303698"/>
    <lineage>
        <taxon>Eukaryota</taxon>
        <taxon>Fungi</taxon>
        <taxon>Dikarya</taxon>
        <taxon>Ascomycota</taxon>
        <taxon>Pezizomycotina</taxon>
        <taxon>Eurotiomycetes</taxon>
        <taxon>Eurotiomycetidae</taxon>
        <taxon>Eurotiales</taxon>
        <taxon>Aspergillaceae</taxon>
        <taxon>Penicillium</taxon>
    </lineage>
</organism>
<keyword evidence="10" id="KW-0239">DNA-directed DNA polymerase</keyword>
<gene>
    <name evidence="18" type="ORF">PENSTE_c021G07664</name>
</gene>
<evidence type="ECO:0000256" key="12">
    <source>
        <dbReference type="ARBA" id="ARBA00023204"/>
    </source>
</evidence>
<feature type="compositionally biased region" description="Basic and acidic residues" evidence="16">
    <location>
        <begin position="307"/>
        <end position="324"/>
    </location>
</feature>
<evidence type="ECO:0000256" key="5">
    <source>
        <dbReference type="ARBA" id="ARBA00022634"/>
    </source>
</evidence>
<dbReference type="FunFam" id="1.10.150.110:FF:000005">
    <property type="entry name" value="DNA polymerase POL4"/>
    <property type="match status" value="1"/>
</dbReference>
<dbReference type="PROSITE" id="PS50172">
    <property type="entry name" value="BRCT"/>
    <property type="match status" value="1"/>
</dbReference>
<dbReference type="InterPro" id="IPR001357">
    <property type="entry name" value="BRCT_dom"/>
</dbReference>
<keyword evidence="8" id="KW-0235">DNA replication</keyword>
<dbReference type="Proteomes" id="UP000191285">
    <property type="component" value="Unassembled WGS sequence"/>
</dbReference>
<dbReference type="Pfam" id="PF14791">
    <property type="entry name" value="DNA_pol_B_thumb"/>
    <property type="match status" value="1"/>
</dbReference>
<feature type="compositionally biased region" description="Acidic residues" evidence="16">
    <location>
        <begin position="293"/>
        <end position="306"/>
    </location>
</feature>
<feature type="compositionally biased region" description="Polar residues" evidence="16">
    <location>
        <begin position="33"/>
        <end position="42"/>
    </location>
</feature>
<dbReference type="SUPFAM" id="SSF52113">
    <property type="entry name" value="BRCT domain"/>
    <property type="match status" value="1"/>
</dbReference>
<evidence type="ECO:0000259" key="17">
    <source>
        <dbReference type="PROSITE" id="PS50172"/>
    </source>
</evidence>
<evidence type="ECO:0000256" key="2">
    <source>
        <dbReference type="ARBA" id="ARBA00008323"/>
    </source>
</evidence>
<dbReference type="InterPro" id="IPR037160">
    <property type="entry name" value="DNA_Pol_thumb_sf"/>
</dbReference>
<keyword evidence="9" id="KW-0227">DNA damage</keyword>
<feature type="compositionally biased region" description="Acidic residues" evidence="16">
    <location>
        <begin position="331"/>
        <end position="347"/>
    </location>
</feature>
<accession>A0A1V6STH6</accession>
<dbReference type="EMBL" id="MLKD01000021">
    <property type="protein sequence ID" value="OQE17198.1"/>
    <property type="molecule type" value="Genomic_DNA"/>
</dbReference>
<feature type="compositionally biased region" description="Polar residues" evidence="16">
    <location>
        <begin position="238"/>
        <end position="252"/>
    </location>
</feature>
<keyword evidence="5" id="KW-0237">DNA synthesis</keyword>
<dbReference type="AlphaFoldDB" id="A0A1V6STH6"/>
<keyword evidence="7" id="KW-0548">Nucleotidyltransferase</keyword>
<dbReference type="InterPro" id="IPR010996">
    <property type="entry name" value="HHH_MUS81"/>
</dbReference>
<evidence type="ECO:0000256" key="7">
    <source>
        <dbReference type="ARBA" id="ARBA00022695"/>
    </source>
</evidence>
<dbReference type="Gene3D" id="3.40.50.10190">
    <property type="entry name" value="BRCT domain"/>
    <property type="match status" value="1"/>
</dbReference>
<dbReference type="SUPFAM" id="SSF81301">
    <property type="entry name" value="Nucleotidyltransferase"/>
    <property type="match status" value="1"/>
</dbReference>
<dbReference type="InterPro" id="IPR027421">
    <property type="entry name" value="DNA_pol_lamdba_lyase_dom_sf"/>
</dbReference>
<dbReference type="InterPro" id="IPR018944">
    <property type="entry name" value="DNA_pol_lambd_fingers_domain"/>
</dbReference>
<evidence type="ECO:0000256" key="11">
    <source>
        <dbReference type="ARBA" id="ARBA00023125"/>
    </source>
</evidence>
<dbReference type="GO" id="GO:0003677">
    <property type="term" value="F:DNA binding"/>
    <property type="evidence" value="ECO:0007669"/>
    <property type="project" value="UniProtKB-KW"/>
</dbReference>
<comment type="similarity">
    <text evidence="2">Belongs to the DNA polymerase type-X family.</text>
</comment>
<dbReference type="STRING" id="303698.A0A1V6STH6"/>
<feature type="region of interest" description="Disordered" evidence="16">
    <location>
        <begin position="33"/>
        <end position="94"/>
    </location>
</feature>
<feature type="region of interest" description="Disordered" evidence="16">
    <location>
        <begin position="237"/>
        <end position="367"/>
    </location>
</feature>
<evidence type="ECO:0000313" key="19">
    <source>
        <dbReference type="Proteomes" id="UP000191285"/>
    </source>
</evidence>
<keyword evidence="6" id="KW-0808">Transferase</keyword>
<feature type="compositionally biased region" description="Polar residues" evidence="16">
    <location>
        <begin position="104"/>
        <end position="118"/>
    </location>
</feature>
<protein>
    <recommendedName>
        <fullName evidence="4">DNA polymerase lambda</fullName>
        <ecNumber evidence="3">2.7.7.7</ecNumber>
    </recommendedName>
</protein>
<dbReference type="InterPro" id="IPR036420">
    <property type="entry name" value="BRCT_dom_sf"/>
</dbReference>
<evidence type="ECO:0000256" key="15">
    <source>
        <dbReference type="PIRSR" id="PIRSR622312-50"/>
    </source>
</evidence>
<keyword evidence="19" id="KW-1185">Reference proteome</keyword>
<dbReference type="PRINTS" id="PR00870">
    <property type="entry name" value="DNAPOLXBETA"/>
</dbReference>
<dbReference type="PANTHER" id="PTHR11276">
    <property type="entry name" value="DNA POLYMERASE TYPE-X FAMILY MEMBER"/>
    <property type="match status" value="1"/>
</dbReference>
<dbReference type="Gene3D" id="1.10.150.110">
    <property type="entry name" value="DNA polymerase beta, N-terminal domain-like"/>
    <property type="match status" value="1"/>
</dbReference>
<dbReference type="InterPro" id="IPR022312">
    <property type="entry name" value="DNA_pol_X"/>
</dbReference>
<dbReference type="GO" id="GO:0016829">
    <property type="term" value="F:lyase activity"/>
    <property type="evidence" value="ECO:0007669"/>
    <property type="project" value="UniProtKB-KW"/>
</dbReference>
<dbReference type="CDD" id="cd00141">
    <property type="entry name" value="NT_POLXc"/>
    <property type="match status" value="1"/>
</dbReference>
<dbReference type="Pfam" id="PF10391">
    <property type="entry name" value="DNA_pol_lambd_f"/>
    <property type="match status" value="1"/>
</dbReference>
<dbReference type="InterPro" id="IPR002054">
    <property type="entry name" value="DNA-dir_DNA_pol_X"/>
</dbReference>
<dbReference type="PROSITE" id="PS00522">
    <property type="entry name" value="DNA_POLYMERASE_X"/>
    <property type="match status" value="1"/>
</dbReference>
<dbReference type="SUPFAM" id="SSF81585">
    <property type="entry name" value="PsbU/PolX domain-like"/>
    <property type="match status" value="1"/>
</dbReference>
<dbReference type="SMART" id="SM00483">
    <property type="entry name" value="POLXc"/>
    <property type="match status" value="1"/>
</dbReference>
<keyword evidence="12" id="KW-0234">DNA repair</keyword>
<dbReference type="PRINTS" id="PR00869">
    <property type="entry name" value="DNAPOLX"/>
</dbReference>
<dbReference type="Pfam" id="PF14792">
    <property type="entry name" value="DNA_pol_B_palm"/>
    <property type="match status" value="1"/>
</dbReference>
<keyword evidence="11" id="KW-0238">DNA-binding</keyword>